<dbReference type="HOGENOM" id="CLU_1148771_0_0_1"/>
<keyword evidence="3" id="KW-1185">Reference proteome</keyword>
<dbReference type="Gramene" id="OMERI01G01400.3">
    <property type="protein sequence ID" value="OMERI01G01400.3"/>
    <property type="gene ID" value="OMERI01G01400"/>
</dbReference>
<feature type="compositionally biased region" description="Basic and acidic residues" evidence="1">
    <location>
        <begin position="59"/>
        <end position="79"/>
    </location>
</feature>
<evidence type="ECO:0000256" key="1">
    <source>
        <dbReference type="SAM" id="MobiDB-lite"/>
    </source>
</evidence>
<feature type="compositionally biased region" description="Basic residues" evidence="1">
    <location>
        <begin position="46"/>
        <end position="58"/>
    </location>
</feature>
<organism evidence="2">
    <name type="scientific">Oryza meridionalis</name>
    <dbReference type="NCBI Taxonomy" id="40149"/>
    <lineage>
        <taxon>Eukaryota</taxon>
        <taxon>Viridiplantae</taxon>
        <taxon>Streptophyta</taxon>
        <taxon>Embryophyta</taxon>
        <taxon>Tracheophyta</taxon>
        <taxon>Spermatophyta</taxon>
        <taxon>Magnoliopsida</taxon>
        <taxon>Liliopsida</taxon>
        <taxon>Poales</taxon>
        <taxon>Poaceae</taxon>
        <taxon>BOP clade</taxon>
        <taxon>Oryzoideae</taxon>
        <taxon>Oryzeae</taxon>
        <taxon>Oryzinae</taxon>
        <taxon>Oryza</taxon>
    </lineage>
</organism>
<dbReference type="Proteomes" id="UP000008021">
    <property type="component" value="Chromosome 1"/>
</dbReference>
<protein>
    <submittedName>
        <fullName evidence="2">Uncharacterized protein</fullName>
    </submittedName>
</protein>
<feature type="compositionally biased region" description="Basic and acidic residues" evidence="1">
    <location>
        <begin position="171"/>
        <end position="184"/>
    </location>
</feature>
<reference evidence="2" key="1">
    <citation type="submission" date="2015-04" db="UniProtKB">
        <authorList>
            <consortium name="EnsemblPlants"/>
        </authorList>
    </citation>
    <scope>IDENTIFICATION</scope>
</reference>
<evidence type="ECO:0000313" key="2">
    <source>
        <dbReference type="EnsemblPlants" id="OMERI01G01400.3"/>
    </source>
</evidence>
<feature type="compositionally biased region" description="Basic residues" evidence="1">
    <location>
        <begin position="109"/>
        <end position="124"/>
    </location>
</feature>
<feature type="region of interest" description="Disordered" evidence="1">
    <location>
        <begin position="152"/>
        <end position="210"/>
    </location>
</feature>
<dbReference type="EnsemblPlants" id="OMERI01G01400.3">
    <property type="protein sequence ID" value="OMERI01G01400.3"/>
    <property type="gene ID" value="OMERI01G01400"/>
</dbReference>
<evidence type="ECO:0000313" key="3">
    <source>
        <dbReference type="Proteomes" id="UP000008021"/>
    </source>
</evidence>
<feature type="region of interest" description="Disordered" evidence="1">
    <location>
        <begin position="109"/>
        <end position="132"/>
    </location>
</feature>
<dbReference type="AlphaFoldDB" id="A0A0E0BWH6"/>
<proteinExistence type="predicted"/>
<feature type="region of interest" description="Disordered" evidence="1">
    <location>
        <begin position="46"/>
        <end position="95"/>
    </location>
</feature>
<reference evidence="2" key="2">
    <citation type="submission" date="2018-05" db="EMBL/GenBank/DDBJ databases">
        <title>OmerRS3 (Oryza meridionalis Reference Sequence Version 3).</title>
        <authorList>
            <person name="Zhang J."/>
            <person name="Kudrna D."/>
            <person name="Lee S."/>
            <person name="Talag J."/>
            <person name="Welchert J."/>
            <person name="Wing R.A."/>
        </authorList>
    </citation>
    <scope>NUCLEOTIDE SEQUENCE [LARGE SCALE GENOMIC DNA]</scope>
    <source>
        <strain evidence="2">cv. OR44</strain>
    </source>
</reference>
<sequence>MGDGGEKKVGEAAAAAAEGWRLSVNDFQLPERPKDPHFVKRVIKRCHGRRQVGRRPAGRRGEAGEEVRQPPAAARDKGRAAAAGARGEAKGEHGEARLPVCPDAVAARRRGCGRGCRRRGRAGQRRWGGVGRRQQWARSWAVEAMCPAAPVLQHPLGGGGGARHQPQHVDGQPRGESEHSEQGARHGGHRQPVLGEGQPPLGALAQALQEEERPLGDVAVGVEEEHVILPYLKNHRSMLRRS</sequence>
<name>A0A0E0BWH6_9ORYZ</name>
<accession>A0A0E0BWH6</accession>